<dbReference type="NCBIfam" id="TIGR00730">
    <property type="entry name" value="Rossman fold protein, TIGR00730 family"/>
    <property type="match status" value="1"/>
</dbReference>
<reference evidence="4 5" key="1">
    <citation type="submission" date="2015-11" db="EMBL/GenBank/DDBJ databases">
        <title>Genomic analysis of 38 Legionella species identifies large and diverse effector repertoires.</title>
        <authorList>
            <person name="Burstein D."/>
            <person name="Amaro F."/>
            <person name="Zusman T."/>
            <person name="Lifshitz Z."/>
            <person name="Cohen O."/>
            <person name="Gilbert J.A."/>
            <person name="Pupko T."/>
            <person name="Shuman H.A."/>
            <person name="Segal G."/>
        </authorList>
    </citation>
    <scope>NUCLEOTIDE SEQUENCE [LARGE SCALE GENOMIC DNA]</scope>
    <source>
        <strain evidence="4 5">PX-1-G2-E2</strain>
    </source>
</reference>
<comment type="catalytic activity">
    <reaction evidence="1">
        <text>AMP + H2O = D-ribose 5-phosphate + adenine</text>
        <dbReference type="Rhea" id="RHEA:20129"/>
        <dbReference type="ChEBI" id="CHEBI:15377"/>
        <dbReference type="ChEBI" id="CHEBI:16708"/>
        <dbReference type="ChEBI" id="CHEBI:78346"/>
        <dbReference type="ChEBI" id="CHEBI:456215"/>
        <dbReference type="EC" id="3.2.2.4"/>
    </reaction>
</comment>
<dbReference type="InterPro" id="IPR031100">
    <property type="entry name" value="LOG_fam"/>
</dbReference>
<dbReference type="Pfam" id="PF03641">
    <property type="entry name" value="Lysine_decarbox"/>
    <property type="match status" value="1"/>
</dbReference>
<dbReference type="EC" id="3.2.2.n1" evidence="3"/>
<comment type="similarity">
    <text evidence="2 3">Belongs to the LOG family.</text>
</comment>
<dbReference type="OrthoDB" id="9801098at2"/>
<evidence type="ECO:0000313" key="5">
    <source>
        <dbReference type="Proteomes" id="UP000054908"/>
    </source>
</evidence>
<dbReference type="PANTHER" id="PTHR31223">
    <property type="entry name" value="LOG FAMILY PROTEIN YJL055W"/>
    <property type="match status" value="1"/>
</dbReference>
<dbReference type="RefSeq" id="WP_058452063.1">
    <property type="nucleotide sequence ID" value="NZ_CAAAIB010000009.1"/>
</dbReference>
<dbReference type="EMBL" id="LNYL01000033">
    <property type="protein sequence ID" value="KTD27035.1"/>
    <property type="molecule type" value="Genomic_DNA"/>
</dbReference>
<dbReference type="GO" id="GO:0005829">
    <property type="term" value="C:cytosol"/>
    <property type="evidence" value="ECO:0007669"/>
    <property type="project" value="TreeGrafter"/>
</dbReference>
<dbReference type="AlphaFoldDB" id="A0A0W0W3R0"/>
<dbReference type="GO" id="GO:0008714">
    <property type="term" value="F:AMP nucleosidase activity"/>
    <property type="evidence" value="ECO:0007669"/>
    <property type="project" value="UniProtKB-EC"/>
</dbReference>
<dbReference type="GO" id="GO:0009691">
    <property type="term" value="P:cytokinin biosynthetic process"/>
    <property type="evidence" value="ECO:0007669"/>
    <property type="project" value="UniProtKB-UniRule"/>
</dbReference>
<dbReference type="PANTHER" id="PTHR31223:SF70">
    <property type="entry name" value="LOG FAMILY PROTEIN YJL055W"/>
    <property type="match status" value="1"/>
</dbReference>
<sequence length="199" mass="22203">MKSIGVYLGAHYGNDNSFRESVITLAKEITNLGLVLVYGGSSLGLMGLLANSVKAYGGKVIGITTHQLIEKEQPLDTLDELYVVNSMQERKQILQQKSDMFVVMPGGLGTLEEACETWNAIKIGLFNKPIGFLNVAGYFNELFAFIHTCEKTGFLSEEHKRIPKINADIKLLLGELIENLEILQKNHYKRADNELFHSL</sequence>
<organism evidence="4 5">
    <name type="scientific">Legionella maceachernii</name>
    <dbReference type="NCBI Taxonomy" id="466"/>
    <lineage>
        <taxon>Bacteria</taxon>
        <taxon>Pseudomonadati</taxon>
        <taxon>Pseudomonadota</taxon>
        <taxon>Gammaproteobacteria</taxon>
        <taxon>Legionellales</taxon>
        <taxon>Legionellaceae</taxon>
        <taxon>Legionella</taxon>
    </lineage>
</organism>
<keyword evidence="3" id="KW-0378">Hydrolase</keyword>
<keyword evidence="3" id="KW-0203">Cytokinin biosynthesis</keyword>
<gene>
    <name evidence="4" type="ORF">Lmac_1283</name>
</gene>
<keyword evidence="5" id="KW-1185">Reference proteome</keyword>
<protein>
    <recommendedName>
        <fullName evidence="3">Cytokinin riboside 5'-monophosphate phosphoribohydrolase</fullName>
        <ecNumber evidence="3">3.2.2.n1</ecNumber>
    </recommendedName>
</protein>
<dbReference type="Proteomes" id="UP000054908">
    <property type="component" value="Unassembled WGS sequence"/>
</dbReference>
<dbReference type="PATRIC" id="fig|466.6.peg.1360"/>
<evidence type="ECO:0000256" key="1">
    <source>
        <dbReference type="ARBA" id="ARBA00000274"/>
    </source>
</evidence>
<evidence type="ECO:0000256" key="2">
    <source>
        <dbReference type="ARBA" id="ARBA00006763"/>
    </source>
</evidence>
<name>A0A0W0W3R0_9GAMM</name>
<dbReference type="InterPro" id="IPR005269">
    <property type="entry name" value="LOG"/>
</dbReference>
<dbReference type="STRING" id="466.Lmac_1283"/>
<proteinExistence type="inferred from homology"/>
<comment type="caution">
    <text evidence="4">The sequence shown here is derived from an EMBL/GenBank/DDBJ whole genome shotgun (WGS) entry which is preliminary data.</text>
</comment>
<dbReference type="Gene3D" id="3.40.50.450">
    <property type="match status" value="1"/>
</dbReference>
<dbReference type="SUPFAM" id="SSF102405">
    <property type="entry name" value="MCP/YpsA-like"/>
    <property type="match status" value="1"/>
</dbReference>
<evidence type="ECO:0000256" key="3">
    <source>
        <dbReference type="RuleBase" id="RU363015"/>
    </source>
</evidence>
<evidence type="ECO:0000313" key="4">
    <source>
        <dbReference type="EMBL" id="KTD27035.1"/>
    </source>
</evidence>
<accession>A0A0W0W3R0</accession>